<dbReference type="PANTHER" id="PTHR16517">
    <property type="entry name" value="TUBBY-RELATED"/>
    <property type="match status" value="1"/>
</dbReference>
<dbReference type="OrthoDB" id="8775810at2759"/>
<feature type="region of interest" description="Disordered" evidence="1">
    <location>
        <begin position="17"/>
        <end position="38"/>
    </location>
</feature>
<organism evidence="2 3">
    <name type="scientific">Allacma fusca</name>
    <dbReference type="NCBI Taxonomy" id="39272"/>
    <lineage>
        <taxon>Eukaryota</taxon>
        <taxon>Metazoa</taxon>
        <taxon>Ecdysozoa</taxon>
        <taxon>Arthropoda</taxon>
        <taxon>Hexapoda</taxon>
        <taxon>Collembola</taxon>
        <taxon>Symphypleona</taxon>
        <taxon>Sminthuridae</taxon>
        <taxon>Allacma</taxon>
    </lineage>
</organism>
<protein>
    <submittedName>
        <fullName evidence="2">Uncharacterized protein</fullName>
    </submittedName>
</protein>
<evidence type="ECO:0000256" key="1">
    <source>
        <dbReference type="SAM" id="MobiDB-lite"/>
    </source>
</evidence>
<evidence type="ECO:0000313" key="2">
    <source>
        <dbReference type="EMBL" id="CAG7820420.1"/>
    </source>
</evidence>
<comment type="caution">
    <text evidence="2">The sequence shown here is derived from an EMBL/GenBank/DDBJ whole genome shotgun (WGS) entry which is preliminary data.</text>
</comment>
<proteinExistence type="predicted"/>
<keyword evidence="3" id="KW-1185">Reference proteome</keyword>
<dbReference type="Proteomes" id="UP000708208">
    <property type="component" value="Unassembled WGS sequence"/>
</dbReference>
<feature type="compositionally biased region" description="Basic and acidic residues" evidence="1">
    <location>
        <begin position="17"/>
        <end position="29"/>
    </location>
</feature>
<dbReference type="PANTHER" id="PTHR16517:SF2">
    <property type="entry name" value="TUBBY-RELATED PROTEIN 4"/>
    <property type="match status" value="1"/>
</dbReference>
<feature type="region of interest" description="Disordered" evidence="1">
    <location>
        <begin position="131"/>
        <end position="161"/>
    </location>
</feature>
<evidence type="ECO:0000313" key="3">
    <source>
        <dbReference type="Proteomes" id="UP000708208"/>
    </source>
</evidence>
<gene>
    <name evidence="2" type="ORF">AFUS01_LOCUS30810</name>
</gene>
<name>A0A8J2PMT6_9HEXA</name>
<dbReference type="EMBL" id="CAJVCH010478048">
    <property type="protein sequence ID" value="CAG7820420.1"/>
    <property type="molecule type" value="Genomic_DNA"/>
</dbReference>
<sequence>MQRRRYRNRIRERERERLREQEREWERSRNGGQPLIPDPVSIVSPHQLVYTDVLPESMRLVEVTSNIWGTKFKIHGLAPSLPDNLGQVTYKTSLLHLQPRQMTLLITELRDDIFLSPESVLNNTNYGQEDEDFSVEVNPGQDSNNGETVGSTSPPPVVAPTSRCFLKKLDPEDKIDAVDSNDDQDEFPYVDLQANPDMVHFRQALKNSLRGQ</sequence>
<feature type="non-terminal residue" evidence="2">
    <location>
        <position position="212"/>
    </location>
</feature>
<accession>A0A8J2PMT6</accession>
<reference evidence="2" key="1">
    <citation type="submission" date="2021-06" db="EMBL/GenBank/DDBJ databases">
        <authorList>
            <person name="Hodson N. C."/>
            <person name="Mongue J. A."/>
            <person name="Jaron S. K."/>
        </authorList>
    </citation>
    <scope>NUCLEOTIDE SEQUENCE</scope>
</reference>
<dbReference type="AlphaFoldDB" id="A0A8J2PMT6"/>